<feature type="domain" description="Dilute" evidence="1">
    <location>
        <begin position="191"/>
        <end position="237"/>
    </location>
</feature>
<dbReference type="PANTHER" id="PTHR16027">
    <property type="entry name" value="DILUTE DOMAIN-CONTAINING PROTEIN YPR089W"/>
    <property type="match status" value="1"/>
</dbReference>
<accession>A0A8J5EVF2</accession>
<evidence type="ECO:0000313" key="2">
    <source>
        <dbReference type="EMBL" id="KAG6473401.1"/>
    </source>
</evidence>
<sequence>MLSSPPALAFASEGEGFRWMKSLRPFSPPGKIEDNQAQKMFGNRWTEIAKVVSGRYHISPLKETIEAHRRSLGEHGPAQHLQRPPLLEVQNFDTVNQSSGNMRGYTYDASNKVSQATFLGRDDPKLTALLQQAELLTTLSKKVNAENTNQSLDEAWKELQEYLIQTEDSGLLRKRIANFVIRFAMSLSDSARTYQTSRLLIVLHQKPKKTLKEITKDLCPVLSIQQLYRISTMYWDDKYGTQSVTSEFTNLKYSRVEIDEVRIEWAECMLDYI</sequence>
<comment type="caution">
    <text evidence="2">The sequence shown here is derived from an EMBL/GenBank/DDBJ whole genome shotgun (WGS) entry which is preliminary data.</text>
</comment>
<organism evidence="2 3">
    <name type="scientific">Zingiber officinale</name>
    <name type="common">Ginger</name>
    <name type="synonym">Amomum zingiber</name>
    <dbReference type="NCBI Taxonomy" id="94328"/>
    <lineage>
        <taxon>Eukaryota</taxon>
        <taxon>Viridiplantae</taxon>
        <taxon>Streptophyta</taxon>
        <taxon>Embryophyta</taxon>
        <taxon>Tracheophyta</taxon>
        <taxon>Spermatophyta</taxon>
        <taxon>Magnoliopsida</taxon>
        <taxon>Liliopsida</taxon>
        <taxon>Zingiberales</taxon>
        <taxon>Zingiberaceae</taxon>
        <taxon>Zingiber</taxon>
    </lineage>
</organism>
<dbReference type="PANTHER" id="PTHR16027:SF6">
    <property type="entry name" value="DILUTE DOMAIN-CONTAINING PROTEIN"/>
    <property type="match status" value="1"/>
</dbReference>
<dbReference type="EMBL" id="JACMSC010000019">
    <property type="protein sequence ID" value="KAG6473401.1"/>
    <property type="molecule type" value="Genomic_DNA"/>
</dbReference>
<dbReference type="AlphaFoldDB" id="A0A8J5EVF2"/>
<keyword evidence="3" id="KW-1185">Reference proteome</keyword>
<reference evidence="2 3" key="1">
    <citation type="submission" date="2020-08" db="EMBL/GenBank/DDBJ databases">
        <title>Plant Genome Project.</title>
        <authorList>
            <person name="Zhang R.-G."/>
        </authorList>
    </citation>
    <scope>NUCLEOTIDE SEQUENCE [LARGE SCALE GENOMIC DNA]</scope>
    <source>
        <tissue evidence="2">Rhizome</tissue>
    </source>
</reference>
<dbReference type="Pfam" id="PF01843">
    <property type="entry name" value="DIL"/>
    <property type="match status" value="1"/>
</dbReference>
<evidence type="ECO:0000259" key="1">
    <source>
        <dbReference type="Pfam" id="PF01843"/>
    </source>
</evidence>
<dbReference type="InterPro" id="IPR052072">
    <property type="entry name" value="Vascular_dev_regulator"/>
</dbReference>
<dbReference type="Proteomes" id="UP000734854">
    <property type="component" value="Unassembled WGS sequence"/>
</dbReference>
<dbReference type="InterPro" id="IPR002710">
    <property type="entry name" value="Dilute_dom"/>
</dbReference>
<proteinExistence type="predicted"/>
<name>A0A8J5EVF2_ZINOF</name>
<evidence type="ECO:0000313" key="3">
    <source>
        <dbReference type="Proteomes" id="UP000734854"/>
    </source>
</evidence>
<protein>
    <recommendedName>
        <fullName evidence="1">Dilute domain-containing protein</fullName>
    </recommendedName>
</protein>
<gene>
    <name evidence="2" type="ORF">ZIOFF_067317</name>
</gene>